<dbReference type="Proteomes" id="UP001172102">
    <property type="component" value="Unassembled WGS sequence"/>
</dbReference>
<name>A0AA40AYB5_9PEZI</name>
<accession>A0AA40AYB5</accession>
<protein>
    <submittedName>
        <fullName evidence="1">Uncharacterized protein</fullName>
    </submittedName>
</protein>
<reference evidence="1" key="1">
    <citation type="submission" date="2023-06" db="EMBL/GenBank/DDBJ databases">
        <title>Genome-scale phylogeny and comparative genomics of the fungal order Sordariales.</title>
        <authorList>
            <consortium name="Lawrence Berkeley National Laboratory"/>
            <person name="Hensen N."/>
            <person name="Bonometti L."/>
            <person name="Westerberg I."/>
            <person name="Brannstrom I.O."/>
            <person name="Guillou S."/>
            <person name="Cros-Aarteil S."/>
            <person name="Calhoun S."/>
            <person name="Haridas S."/>
            <person name="Kuo A."/>
            <person name="Mondo S."/>
            <person name="Pangilinan J."/>
            <person name="Riley R."/>
            <person name="Labutti K."/>
            <person name="Andreopoulos B."/>
            <person name="Lipzen A."/>
            <person name="Chen C."/>
            <person name="Yanf M."/>
            <person name="Daum C."/>
            <person name="Ng V."/>
            <person name="Clum A."/>
            <person name="Steindorff A."/>
            <person name="Ohm R."/>
            <person name="Martin F."/>
            <person name="Silar P."/>
            <person name="Natvig D."/>
            <person name="Lalanne C."/>
            <person name="Gautier V."/>
            <person name="Ament-Velasquez S.L."/>
            <person name="Kruys A."/>
            <person name="Hutchinson M.I."/>
            <person name="Powell A.J."/>
            <person name="Barry K."/>
            <person name="Miller A.N."/>
            <person name="Grigoriev I.V."/>
            <person name="Debuchy R."/>
            <person name="Gladieux P."/>
            <person name="Thoren M.H."/>
            <person name="Johannesson H."/>
        </authorList>
    </citation>
    <scope>NUCLEOTIDE SEQUENCE</scope>
    <source>
        <strain evidence="1">SMH4607-1</strain>
    </source>
</reference>
<sequence>MPVEGSGKFLTKSTKIEVFRKDTSVSIGYIYNSNGPAIGSLSQASSFVYALPAGATSGAALRFSLAGTTSALGWQQVPALVIRYPSSSSQLSSSNLRTAAPYSVPISVGPDTVESDIWAIDTATGAVGWAWIAANGETPTTIWRVGGRLYPVGNLEIFLSATGSSASNRYEVLFKLVTIKTRPRDPHYG</sequence>
<proteinExistence type="predicted"/>
<gene>
    <name evidence="1" type="ORF">B0H67DRAFT_550029</name>
</gene>
<dbReference type="AlphaFoldDB" id="A0AA40AYB5"/>
<organism evidence="1 2">
    <name type="scientific">Lasiosphaeris hirsuta</name>
    <dbReference type="NCBI Taxonomy" id="260670"/>
    <lineage>
        <taxon>Eukaryota</taxon>
        <taxon>Fungi</taxon>
        <taxon>Dikarya</taxon>
        <taxon>Ascomycota</taxon>
        <taxon>Pezizomycotina</taxon>
        <taxon>Sordariomycetes</taxon>
        <taxon>Sordariomycetidae</taxon>
        <taxon>Sordariales</taxon>
        <taxon>Lasiosphaeriaceae</taxon>
        <taxon>Lasiosphaeris</taxon>
    </lineage>
</organism>
<comment type="caution">
    <text evidence="1">The sequence shown here is derived from an EMBL/GenBank/DDBJ whole genome shotgun (WGS) entry which is preliminary data.</text>
</comment>
<keyword evidence="2" id="KW-1185">Reference proteome</keyword>
<evidence type="ECO:0000313" key="1">
    <source>
        <dbReference type="EMBL" id="KAK0724193.1"/>
    </source>
</evidence>
<dbReference type="EMBL" id="JAUKUA010000002">
    <property type="protein sequence ID" value="KAK0724193.1"/>
    <property type="molecule type" value="Genomic_DNA"/>
</dbReference>
<evidence type="ECO:0000313" key="2">
    <source>
        <dbReference type="Proteomes" id="UP001172102"/>
    </source>
</evidence>